<gene>
    <name evidence="14 17" type="primary">thrS</name>
    <name evidence="17" type="ORF">WNY59_07525</name>
</gene>
<evidence type="ECO:0000313" key="18">
    <source>
        <dbReference type="Proteomes" id="UP001477870"/>
    </source>
</evidence>
<dbReference type="Gene3D" id="3.30.980.10">
    <property type="entry name" value="Threonyl-trna Synthetase, Chain A, domain 2"/>
    <property type="match status" value="1"/>
</dbReference>
<comment type="catalytic activity">
    <reaction evidence="13 14">
        <text>tRNA(Thr) + L-threonine + ATP = L-threonyl-tRNA(Thr) + AMP + diphosphate + H(+)</text>
        <dbReference type="Rhea" id="RHEA:24624"/>
        <dbReference type="Rhea" id="RHEA-COMP:9670"/>
        <dbReference type="Rhea" id="RHEA-COMP:9704"/>
        <dbReference type="ChEBI" id="CHEBI:15378"/>
        <dbReference type="ChEBI" id="CHEBI:30616"/>
        <dbReference type="ChEBI" id="CHEBI:33019"/>
        <dbReference type="ChEBI" id="CHEBI:57926"/>
        <dbReference type="ChEBI" id="CHEBI:78442"/>
        <dbReference type="ChEBI" id="CHEBI:78534"/>
        <dbReference type="ChEBI" id="CHEBI:456215"/>
        <dbReference type="EC" id="6.1.1.3"/>
    </reaction>
</comment>
<evidence type="ECO:0000256" key="9">
    <source>
        <dbReference type="ARBA" id="ARBA00022840"/>
    </source>
</evidence>
<keyword evidence="18" id="KW-1185">Reference proteome</keyword>
<evidence type="ECO:0000256" key="12">
    <source>
        <dbReference type="ARBA" id="ARBA00023146"/>
    </source>
</evidence>
<keyword evidence="7 14" id="KW-0547">Nucleotide-binding</keyword>
<protein>
    <recommendedName>
        <fullName evidence="14">Threonine--tRNA ligase</fullName>
        <ecNumber evidence="14">6.1.1.3</ecNumber>
    </recommendedName>
    <alternativeName>
        <fullName evidence="14">Threonyl-tRNA synthetase</fullName>
        <shortName evidence="14">ThrRS</shortName>
    </alternativeName>
</protein>
<comment type="subcellular location">
    <subcellularLocation>
        <location evidence="14">Cytoplasm</location>
    </subcellularLocation>
</comment>
<evidence type="ECO:0000256" key="10">
    <source>
        <dbReference type="ARBA" id="ARBA00022884"/>
    </source>
</evidence>
<dbReference type="CDD" id="cd00771">
    <property type="entry name" value="ThrRS_core"/>
    <property type="match status" value="1"/>
</dbReference>
<dbReference type="CDD" id="cd01667">
    <property type="entry name" value="TGS_ThrRS"/>
    <property type="match status" value="1"/>
</dbReference>
<dbReference type="Pfam" id="PF07973">
    <property type="entry name" value="tRNA_SAD"/>
    <property type="match status" value="1"/>
</dbReference>
<reference evidence="17 18" key="1">
    <citation type="submission" date="2024-03" db="EMBL/GenBank/DDBJ databases">
        <title>Community enrichment and isolation of bacterial strains for fucoidan degradation.</title>
        <authorList>
            <person name="Sichert A."/>
        </authorList>
    </citation>
    <scope>NUCLEOTIDE SEQUENCE [LARGE SCALE GENOMIC DNA]</scope>
    <source>
        <strain evidence="17 18">AS62</strain>
    </source>
</reference>
<organism evidence="17 18">
    <name type="scientific">Ahrensia kielensis</name>
    <dbReference type="NCBI Taxonomy" id="76980"/>
    <lineage>
        <taxon>Bacteria</taxon>
        <taxon>Pseudomonadati</taxon>
        <taxon>Pseudomonadota</taxon>
        <taxon>Alphaproteobacteria</taxon>
        <taxon>Hyphomicrobiales</taxon>
        <taxon>Ahrensiaceae</taxon>
        <taxon>Ahrensia</taxon>
    </lineage>
</organism>
<dbReference type="InterPro" id="IPR002314">
    <property type="entry name" value="aa-tRNA-synt_IIb"/>
</dbReference>
<dbReference type="InterPro" id="IPR047246">
    <property type="entry name" value="ThrRS_anticodon"/>
</dbReference>
<dbReference type="InterPro" id="IPR012675">
    <property type="entry name" value="Beta-grasp_dom_sf"/>
</dbReference>
<comment type="caution">
    <text evidence="17">The sequence shown here is derived from an EMBL/GenBank/DDBJ whole genome shotgun (WGS) entry which is preliminary data.</text>
</comment>
<dbReference type="InterPro" id="IPR006195">
    <property type="entry name" value="aa-tRNA-synth_II"/>
</dbReference>
<keyword evidence="3 14" id="KW-0963">Cytoplasm</keyword>
<dbReference type="NCBIfam" id="TIGR00418">
    <property type="entry name" value="thrS"/>
    <property type="match status" value="1"/>
</dbReference>
<dbReference type="EC" id="6.1.1.3" evidence="14"/>
<feature type="binding site" evidence="14">
    <location>
        <position position="524"/>
    </location>
    <ligand>
        <name>Zn(2+)</name>
        <dbReference type="ChEBI" id="CHEBI:29105"/>
        <note>catalytic</note>
    </ligand>
</feature>
<dbReference type="PANTHER" id="PTHR11451:SF44">
    <property type="entry name" value="THREONINE--TRNA LIGASE, CHLOROPLASTIC_MITOCHONDRIAL 2"/>
    <property type="match status" value="1"/>
</dbReference>
<dbReference type="SUPFAM" id="SSF55681">
    <property type="entry name" value="Class II aaRS and biotin synthetases"/>
    <property type="match status" value="1"/>
</dbReference>
<dbReference type="SUPFAM" id="SSF81271">
    <property type="entry name" value="TGS-like"/>
    <property type="match status" value="1"/>
</dbReference>
<keyword evidence="6 14" id="KW-0479">Metal-binding</keyword>
<dbReference type="InterPro" id="IPR004154">
    <property type="entry name" value="Anticodon-bd"/>
</dbReference>
<evidence type="ECO:0000256" key="14">
    <source>
        <dbReference type="HAMAP-Rule" id="MF_00184"/>
    </source>
</evidence>
<evidence type="ECO:0000256" key="4">
    <source>
        <dbReference type="ARBA" id="ARBA00022555"/>
    </source>
</evidence>
<proteinExistence type="inferred from homology"/>
<dbReference type="SUPFAM" id="SSF52954">
    <property type="entry name" value="Class II aaRS ABD-related"/>
    <property type="match status" value="1"/>
</dbReference>
<dbReference type="Pfam" id="PF02824">
    <property type="entry name" value="TGS"/>
    <property type="match status" value="1"/>
</dbReference>
<evidence type="ECO:0000256" key="11">
    <source>
        <dbReference type="ARBA" id="ARBA00022917"/>
    </source>
</evidence>
<dbReference type="CDD" id="cd00860">
    <property type="entry name" value="ThrRS_anticodon"/>
    <property type="match status" value="1"/>
</dbReference>
<comment type="cofactor">
    <cofactor evidence="14">
        <name>Zn(2+)</name>
        <dbReference type="ChEBI" id="CHEBI:29105"/>
    </cofactor>
    <text evidence="14">Binds 1 zinc ion per subunit.</text>
</comment>
<dbReference type="Gene3D" id="3.40.50.800">
    <property type="entry name" value="Anticodon-binding domain"/>
    <property type="match status" value="1"/>
</dbReference>
<comment type="similarity">
    <text evidence="1 14">Belongs to the class-II aminoacyl-tRNA synthetase family.</text>
</comment>
<keyword evidence="10 14" id="KW-0694">RNA-binding</keyword>
<dbReference type="PANTHER" id="PTHR11451">
    <property type="entry name" value="THREONINE-TRNA LIGASE"/>
    <property type="match status" value="1"/>
</dbReference>
<dbReference type="InterPro" id="IPR018163">
    <property type="entry name" value="Thr/Ala-tRNA-synth_IIc_edit"/>
</dbReference>
<dbReference type="EMBL" id="JBBMQO010000003">
    <property type="protein sequence ID" value="MEM5501436.1"/>
    <property type="molecule type" value="Genomic_DNA"/>
</dbReference>
<keyword evidence="4 14" id="KW-0820">tRNA-binding</keyword>
<keyword evidence="5 14" id="KW-0436">Ligase</keyword>
<dbReference type="Proteomes" id="UP001477870">
    <property type="component" value="Unassembled WGS sequence"/>
</dbReference>
<dbReference type="SUPFAM" id="SSF55186">
    <property type="entry name" value="ThrRS/AlaRS common domain"/>
    <property type="match status" value="1"/>
</dbReference>
<dbReference type="Gene3D" id="3.30.54.20">
    <property type="match status" value="1"/>
</dbReference>
<evidence type="ECO:0000256" key="5">
    <source>
        <dbReference type="ARBA" id="ARBA00022598"/>
    </source>
</evidence>
<evidence type="ECO:0000256" key="1">
    <source>
        <dbReference type="ARBA" id="ARBA00008226"/>
    </source>
</evidence>
<dbReference type="InterPro" id="IPR012676">
    <property type="entry name" value="TGS-like"/>
</dbReference>
<dbReference type="Pfam" id="PF00587">
    <property type="entry name" value="tRNA-synt_2b"/>
    <property type="match status" value="1"/>
</dbReference>
<dbReference type="GO" id="GO:0004829">
    <property type="term" value="F:threonine-tRNA ligase activity"/>
    <property type="evidence" value="ECO:0007669"/>
    <property type="project" value="UniProtKB-EC"/>
</dbReference>
<dbReference type="InterPro" id="IPR004095">
    <property type="entry name" value="TGS"/>
</dbReference>
<feature type="binding site" evidence="14">
    <location>
        <position position="392"/>
    </location>
    <ligand>
        <name>Zn(2+)</name>
        <dbReference type="ChEBI" id="CHEBI:29105"/>
        <note>catalytic</note>
    </ligand>
</feature>
<evidence type="ECO:0000256" key="13">
    <source>
        <dbReference type="ARBA" id="ARBA00049515"/>
    </source>
</evidence>
<dbReference type="InterPro" id="IPR012947">
    <property type="entry name" value="tRNA_SAD"/>
</dbReference>
<keyword evidence="9 14" id="KW-0067">ATP-binding</keyword>
<dbReference type="PRINTS" id="PR01047">
    <property type="entry name" value="TRNASYNTHTHR"/>
</dbReference>
<keyword evidence="8 14" id="KW-0862">Zinc</keyword>
<comment type="caution">
    <text evidence="14">Lacks conserved residue(s) required for the propagation of feature annotation.</text>
</comment>
<evidence type="ECO:0000256" key="7">
    <source>
        <dbReference type="ARBA" id="ARBA00022741"/>
    </source>
</evidence>
<dbReference type="RefSeq" id="WP_342847939.1">
    <property type="nucleotide sequence ID" value="NZ_JBBMQO010000003.1"/>
</dbReference>
<dbReference type="InterPro" id="IPR036621">
    <property type="entry name" value="Anticodon-bd_dom_sf"/>
</dbReference>
<evidence type="ECO:0000256" key="8">
    <source>
        <dbReference type="ARBA" id="ARBA00022833"/>
    </source>
</evidence>
<feature type="domain" description="Aminoacyl-transfer RNA synthetases class-II family profile" evidence="15">
    <location>
        <begin position="274"/>
        <end position="547"/>
    </location>
</feature>
<keyword evidence="11 14" id="KW-0648">Protein biosynthesis</keyword>
<sequence length="659" mass="75141">MSNLISLTFPDGSIREYPAGTTGRDVAEGISKSLSKKSVAIAIDGVLRDLSDEIETGSVEIITRSDERALELIRHDAAHVMAEAVQELFPGTQVTIGPVIDNGFFYDFKRDKPFTEEELPLIEKKMREIIQRNEPFTKEIWTREKAKQVFADKGEDYKIELIDAIPGDEDLKIYYQGDWFDLCRGPHMASTGQIGTAFKLMKVAGAYWRGDSDNEMLTRIYGTAWAEQKELDQYLHMLEEAEKRDHRRLGREMDLFHFQEEGPGTVFWHGKGWRIFQELVSYMRRRLAGTYEEVNAPQVLVSDLWETSGHWEWYKENMFGVKSADPDAEDQRTFALKPMNCPGHVQIFKHGLKSYRDLPIRMAEFGVVHRYEPSGALHGLMRVRGFTQDDAHVFCTEAQLADECMRINDLILSVYEDFGFEEITVLLSTRPEKRVGSDANWDHAEEVMTNVLKEIEAKSGGRIKTGINPGEGAFYGPKFEYTLKDAIGRTWQCGTTQVDFNLPERFGAFYIDSDSEKKQPVMVHRAICGSMERFLGIILENYAGHFPLWLAPTQIVVATITSEADPYAEDVAEQLRDAGLQVITDFRNEKINYKVREHSVAKVPVIIVIGQREADQKMVNIRRLGSRDQTPMQLDEAIASLVEEATPPDVMRKRLAKKL</sequence>
<dbReference type="HAMAP" id="MF_00184">
    <property type="entry name" value="Thr_tRNA_synth"/>
    <property type="match status" value="1"/>
</dbReference>
<comment type="subunit">
    <text evidence="2 14">Homodimer.</text>
</comment>
<evidence type="ECO:0000256" key="6">
    <source>
        <dbReference type="ARBA" id="ARBA00022723"/>
    </source>
</evidence>
<dbReference type="InterPro" id="IPR002320">
    <property type="entry name" value="Thr-tRNA-ligase_IIa"/>
</dbReference>
<accession>A0ABU9T5M5</accession>
<dbReference type="InterPro" id="IPR045864">
    <property type="entry name" value="aa-tRNA-synth_II/BPL/LPL"/>
</dbReference>
<keyword evidence="12 14" id="KW-0030">Aminoacyl-tRNA synthetase</keyword>
<dbReference type="Gene3D" id="3.30.930.10">
    <property type="entry name" value="Bira Bifunctional Protein, Domain 2"/>
    <property type="match status" value="1"/>
</dbReference>
<evidence type="ECO:0000313" key="17">
    <source>
        <dbReference type="EMBL" id="MEM5501436.1"/>
    </source>
</evidence>
<dbReference type="Gene3D" id="3.10.20.30">
    <property type="match status" value="1"/>
</dbReference>
<dbReference type="PROSITE" id="PS51880">
    <property type="entry name" value="TGS"/>
    <property type="match status" value="1"/>
</dbReference>
<dbReference type="Pfam" id="PF03129">
    <property type="entry name" value="HGTP_anticodon"/>
    <property type="match status" value="1"/>
</dbReference>
<evidence type="ECO:0000256" key="2">
    <source>
        <dbReference type="ARBA" id="ARBA00011738"/>
    </source>
</evidence>
<feature type="binding site" evidence="14">
    <location>
        <position position="341"/>
    </location>
    <ligand>
        <name>Zn(2+)</name>
        <dbReference type="ChEBI" id="CHEBI:29105"/>
        <note>catalytic</note>
    </ligand>
</feature>
<evidence type="ECO:0000256" key="3">
    <source>
        <dbReference type="ARBA" id="ARBA00022490"/>
    </source>
</evidence>
<evidence type="ECO:0000259" key="16">
    <source>
        <dbReference type="PROSITE" id="PS51880"/>
    </source>
</evidence>
<name>A0ABU9T5M5_9HYPH</name>
<feature type="domain" description="TGS" evidence="16">
    <location>
        <begin position="1"/>
        <end position="64"/>
    </location>
</feature>
<dbReference type="InterPro" id="IPR033728">
    <property type="entry name" value="ThrRS_core"/>
</dbReference>
<dbReference type="PROSITE" id="PS50862">
    <property type="entry name" value="AA_TRNA_LIGASE_II"/>
    <property type="match status" value="1"/>
</dbReference>
<evidence type="ECO:0000259" key="15">
    <source>
        <dbReference type="PROSITE" id="PS50862"/>
    </source>
</evidence>
<dbReference type="SMART" id="SM00863">
    <property type="entry name" value="tRNA_SAD"/>
    <property type="match status" value="1"/>
</dbReference>